<evidence type="ECO:0000256" key="10">
    <source>
        <dbReference type="ARBA" id="ARBA00022989"/>
    </source>
</evidence>
<proteinExistence type="inferred from homology"/>
<keyword evidence="6" id="KW-0645">Protease</keyword>
<evidence type="ECO:0000256" key="4">
    <source>
        <dbReference type="ARBA" id="ARBA00022475"/>
    </source>
</evidence>
<evidence type="ECO:0000256" key="18">
    <source>
        <dbReference type="SAM" id="Phobius"/>
    </source>
</evidence>
<evidence type="ECO:0000256" key="13">
    <source>
        <dbReference type="ARBA" id="ARBA00072914"/>
    </source>
</evidence>
<dbReference type="NCBIfam" id="NF008195">
    <property type="entry name" value="PRK10949.1"/>
    <property type="match status" value="1"/>
</dbReference>
<evidence type="ECO:0000313" key="20">
    <source>
        <dbReference type="EMBL" id="EBP6614455.1"/>
    </source>
</evidence>
<dbReference type="PIRSF" id="PIRSF001217">
    <property type="entry name" value="Protease_4_SppA"/>
    <property type="match status" value="1"/>
</dbReference>
<dbReference type="Pfam" id="PF01343">
    <property type="entry name" value="Peptidase_S49"/>
    <property type="match status" value="2"/>
</dbReference>
<keyword evidence="5" id="KW-0997">Cell inner membrane</keyword>
<feature type="domain" description="Peptidase S49" evidence="19">
    <location>
        <begin position="141"/>
        <end position="294"/>
    </location>
</feature>
<dbReference type="GO" id="GO:0006465">
    <property type="term" value="P:signal peptide processing"/>
    <property type="evidence" value="ECO:0007669"/>
    <property type="project" value="InterPro"/>
</dbReference>
<feature type="active site" description="Proton donor/acceptor" evidence="17">
    <location>
        <position position="209"/>
    </location>
</feature>
<evidence type="ECO:0000256" key="7">
    <source>
        <dbReference type="ARBA" id="ARBA00022692"/>
    </source>
</evidence>
<dbReference type="CDD" id="cd07018">
    <property type="entry name" value="S49_SppA_67K_type"/>
    <property type="match status" value="1"/>
</dbReference>
<dbReference type="Gene3D" id="6.20.330.10">
    <property type="match status" value="1"/>
</dbReference>
<keyword evidence="4" id="KW-1003">Cell membrane</keyword>
<dbReference type="EMBL" id="AAGNOE010000002">
    <property type="protein sequence ID" value="EBQ0042131.1"/>
    <property type="molecule type" value="Genomic_DNA"/>
</dbReference>
<dbReference type="InterPro" id="IPR047217">
    <property type="entry name" value="S49_SppA_67K_type_N"/>
</dbReference>
<feature type="domain" description="Peptidase S49" evidence="19">
    <location>
        <begin position="392"/>
        <end position="543"/>
    </location>
</feature>
<evidence type="ECO:0000256" key="8">
    <source>
        <dbReference type="ARBA" id="ARBA00022801"/>
    </source>
</evidence>
<sequence>MRTLWRFIAGFFKWTWRVLNLVREMVLNLFFIFLVLVGVGIWMQIGNGSNSEQTARGALLLDISGVIVDKPSTNHRLGALGRQLFGASSDRLQENSLFDIVNAIRQAKDDRNITGIVLDLKNFTGADQPSMRYIGKALREFRDSGKPVFAVGENYSQGQYYLASFANKIWLSPQGQVDLHGFATNGLYYKTLLDKLKVSTHVFRVGTYKSAVEPFIRDDMSPAAREADSRWIGELWQNYLHTVSANRQISPQQLFPGAQAIIDGLTSVGGDTAKYALDHKLVDALASSADVEKALTKQFGWSKTENNYRAISYYDYSLKTPADTGGTIAVIFANGAIMDGEETPGNVGGDTTASQIRDARLDPKVKAIVLRVNSPGGSVNASEVIRAELAAARAAGKPVVVSMGGMAASGGYWISTPANYIVASPSTLTGSIGIFGVINTVENSLSSIGVHSDGVSTSPLADISMTKALSPEVQQMMQLSIEYGYKRFITLVADARKRTPEQIDKIAQGHVWTGEDAKANGLVDSLGDFDDAVAKAAELAKLKQWHLDYYQDEPTVLDMVMDSMTGSVRAMLPEAIQAMLPAPLVSAANTLKAEGDKLAAFNDPQNRYAFCLTCANVR</sequence>
<dbReference type="InterPro" id="IPR002142">
    <property type="entry name" value="Peptidase_S49"/>
</dbReference>
<dbReference type="AlphaFoldDB" id="A0A3U2TQ96"/>
<keyword evidence="9" id="KW-0720">Serine protease</keyword>
<dbReference type="InterPro" id="IPR004635">
    <property type="entry name" value="Pept_S49_SppA"/>
</dbReference>
<dbReference type="GO" id="GO:0008236">
    <property type="term" value="F:serine-type peptidase activity"/>
    <property type="evidence" value="ECO:0007669"/>
    <property type="project" value="UniProtKB-KW"/>
</dbReference>
<feature type="active site" description="Nucleophile" evidence="17">
    <location>
        <position position="409"/>
    </location>
</feature>
<comment type="function">
    <text evidence="12">Digests cleaved signal peptides in vitro, its in vivo function is unknown. This activity is necessary to maintain proper secretion of mature proteins across the membrane.</text>
</comment>
<dbReference type="InterPro" id="IPR033854">
    <property type="entry name" value="S49_SppA_1"/>
</dbReference>
<dbReference type="InterPro" id="IPR004634">
    <property type="entry name" value="Pept_S49_pIV"/>
</dbReference>
<evidence type="ECO:0000256" key="14">
    <source>
        <dbReference type="ARBA" id="ARBA00081814"/>
    </source>
</evidence>
<gene>
    <name evidence="21" type="primary">sppA</name>
    <name evidence="20" type="ORF">AGQ41_06140</name>
    <name evidence="21" type="ORF">AXN36_04330</name>
</gene>
<dbReference type="Gene3D" id="3.90.226.10">
    <property type="entry name" value="2-enoyl-CoA Hydratase, Chain A, domain 1"/>
    <property type="match status" value="3"/>
</dbReference>
<evidence type="ECO:0000256" key="15">
    <source>
        <dbReference type="ARBA" id="ARBA00081929"/>
    </source>
</evidence>
<evidence type="ECO:0000256" key="3">
    <source>
        <dbReference type="ARBA" id="ARBA00011881"/>
    </source>
</evidence>
<keyword evidence="8 21" id="KW-0378">Hydrolase</keyword>
<evidence type="ECO:0000256" key="5">
    <source>
        <dbReference type="ARBA" id="ARBA00022519"/>
    </source>
</evidence>
<reference evidence="21" key="1">
    <citation type="submission" date="2018-07" db="EMBL/GenBank/DDBJ databases">
        <authorList>
            <consortium name="GenomeTrakr network: Whole genome sequencing for foodborne pathogen traceback"/>
        </authorList>
    </citation>
    <scope>NUCLEOTIDE SEQUENCE</scope>
    <source>
        <strain evidence="20">ADRDL-NGUA-38</strain>
        <strain evidence="21">CFSAN031465</strain>
    </source>
</reference>
<dbReference type="InterPro" id="IPR029045">
    <property type="entry name" value="ClpP/crotonase-like_dom_sf"/>
</dbReference>
<accession>A0A3U2TQ96</accession>
<protein>
    <recommendedName>
        <fullName evidence="13">Protease 4</fullName>
    </recommendedName>
    <alternativeName>
        <fullName evidence="15">Endopeptidase IV</fullName>
    </alternativeName>
    <alternativeName>
        <fullName evidence="16">Protease IV</fullName>
    </alternativeName>
    <alternativeName>
        <fullName evidence="14">Signal peptide peptidase</fullName>
    </alternativeName>
</protein>
<dbReference type="GO" id="GO:0005886">
    <property type="term" value="C:plasma membrane"/>
    <property type="evidence" value="ECO:0007669"/>
    <property type="project" value="UniProtKB-SubCell"/>
</dbReference>
<dbReference type="CDD" id="cd07019">
    <property type="entry name" value="S49_SppA_1"/>
    <property type="match status" value="1"/>
</dbReference>
<dbReference type="PANTHER" id="PTHR33209">
    <property type="entry name" value="PROTEASE 4"/>
    <property type="match status" value="1"/>
</dbReference>
<dbReference type="SUPFAM" id="SSF52096">
    <property type="entry name" value="ClpP/crotonase"/>
    <property type="match status" value="2"/>
</dbReference>
<comment type="caution">
    <text evidence="21">The sequence shown here is derived from an EMBL/GenBank/DDBJ whole genome shotgun (WGS) entry which is preliminary data.</text>
</comment>
<evidence type="ECO:0000256" key="1">
    <source>
        <dbReference type="ARBA" id="ARBA00004377"/>
    </source>
</evidence>
<dbReference type="FunFam" id="3.90.226.10:FF:000033">
    <property type="entry name" value="Protease 4"/>
    <property type="match status" value="1"/>
</dbReference>
<evidence type="ECO:0000256" key="9">
    <source>
        <dbReference type="ARBA" id="ARBA00022825"/>
    </source>
</evidence>
<organism evidence="21">
    <name type="scientific">Salmonella enterica I</name>
    <dbReference type="NCBI Taxonomy" id="59201"/>
    <lineage>
        <taxon>Bacteria</taxon>
        <taxon>Pseudomonadati</taxon>
        <taxon>Pseudomonadota</taxon>
        <taxon>Gammaproteobacteria</taxon>
        <taxon>Enterobacterales</taxon>
        <taxon>Enterobacteriaceae</taxon>
        <taxon>Salmonella</taxon>
    </lineage>
</organism>
<evidence type="ECO:0000256" key="6">
    <source>
        <dbReference type="ARBA" id="ARBA00022670"/>
    </source>
</evidence>
<keyword evidence="7 18" id="KW-0812">Transmembrane</keyword>
<evidence type="ECO:0000256" key="11">
    <source>
        <dbReference type="ARBA" id="ARBA00023136"/>
    </source>
</evidence>
<evidence type="ECO:0000256" key="16">
    <source>
        <dbReference type="ARBA" id="ARBA00083898"/>
    </source>
</evidence>
<evidence type="ECO:0000256" key="17">
    <source>
        <dbReference type="PIRSR" id="PIRSR001217-1"/>
    </source>
</evidence>
<comment type="similarity">
    <text evidence="2">Belongs to the peptidase S49 family.</text>
</comment>
<comment type="subunit">
    <text evidence="3">Homotetramer.</text>
</comment>
<evidence type="ECO:0000256" key="2">
    <source>
        <dbReference type="ARBA" id="ARBA00008683"/>
    </source>
</evidence>
<evidence type="ECO:0000259" key="19">
    <source>
        <dbReference type="Pfam" id="PF01343"/>
    </source>
</evidence>
<keyword evidence="11 18" id="KW-0472">Membrane</keyword>
<dbReference type="NCBIfam" id="TIGR00706">
    <property type="entry name" value="SppA_dom"/>
    <property type="match status" value="1"/>
</dbReference>
<name>A0A3U2TQ96_SALET</name>
<evidence type="ECO:0000313" key="21">
    <source>
        <dbReference type="EMBL" id="EBQ0042131.1"/>
    </source>
</evidence>
<dbReference type="NCBIfam" id="TIGR00705">
    <property type="entry name" value="SppA_67K"/>
    <property type="match status" value="1"/>
</dbReference>
<dbReference type="PANTHER" id="PTHR33209:SF1">
    <property type="entry name" value="PEPTIDASE S49 DOMAIN-CONTAINING PROTEIN"/>
    <property type="match status" value="1"/>
</dbReference>
<evidence type="ECO:0000256" key="12">
    <source>
        <dbReference type="ARBA" id="ARBA00054341"/>
    </source>
</evidence>
<feature type="transmembrane region" description="Helical" evidence="18">
    <location>
        <begin position="21"/>
        <end position="43"/>
    </location>
</feature>
<keyword evidence="10 18" id="KW-1133">Transmembrane helix</keyword>
<dbReference type="FunFam" id="3.90.226.10:FF:000051">
    <property type="entry name" value="Protease 4"/>
    <property type="match status" value="1"/>
</dbReference>
<comment type="subcellular location">
    <subcellularLocation>
        <location evidence="1">Cell inner membrane</location>
        <topology evidence="1">Single-pass membrane protein</topology>
    </subcellularLocation>
</comment>
<dbReference type="EMBL" id="AAGMSH010000007">
    <property type="protein sequence ID" value="EBP6614455.1"/>
    <property type="molecule type" value="Genomic_DNA"/>
</dbReference>
<dbReference type="RefSeq" id="WP_061379647.1">
    <property type="nucleotide sequence ID" value="NZ_CP160151.1"/>
</dbReference>